<dbReference type="RefSeq" id="WP_013861301.1">
    <property type="nucleotide sequence ID" value="NC_015635.1"/>
</dbReference>
<dbReference type="Proteomes" id="UP000007947">
    <property type="component" value="Chromosome"/>
</dbReference>
<accession>F5XJ86</accession>
<organism evidence="1 2">
    <name type="scientific">Microlunatus phosphovorus (strain ATCC 700054 / DSM 10555 / JCM 9379 / NBRC 101784 / NCIMB 13414 / VKM Ac-1990 / NM-1)</name>
    <dbReference type="NCBI Taxonomy" id="1032480"/>
    <lineage>
        <taxon>Bacteria</taxon>
        <taxon>Bacillati</taxon>
        <taxon>Actinomycetota</taxon>
        <taxon>Actinomycetes</taxon>
        <taxon>Propionibacteriales</taxon>
        <taxon>Propionibacteriaceae</taxon>
        <taxon>Microlunatus</taxon>
    </lineage>
</organism>
<name>F5XJ86_MICPN</name>
<keyword evidence="2" id="KW-1185">Reference proteome</keyword>
<reference evidence="1 2" key="1">
    <citation type="submission" date="2011-05" db="EMBL/GenBank/DDBJ databases">
        <title>Whole genome sequence of Microlunatus phosphovorus NM-1.</title>
        <authorList>
            <person name="Hosoyama A."/>
            <person name="Sasaki K."/>
            <person name="Harada T."/>
            <person name="Igarashi R."/>
            <person name="Kawakoshi A."/>
            <person name="Sasagawa M."/>
            <person name="Fukada J."/>
            <person name="Nakamura S."/>
            <person name="Katano Y."/>
            <person name="Hanada S."/>
            <person name="Kamagata Y."/>
            <person name="Nakamura N."/>
            <person name="Yamazaki S."/>
            <person name="Fujita N."/>
        </authorList>
    </citation>
    <scope>NUCLEOTIDE SEQUENCE [LARGE SCALE GENOMIC DNA]</scope>
    <source>
        <strain evidence="2">ATCC 700054 / DSM 10555 / JCM 9379 / NBRC 101784 / NCIMB 13414 / VKM Ac-1990 / NM-1</strain>
    </source>
</reference>
<sequence length="110" mass="12070">MFVNGHCAHWRAVAAYARARPTAWASAIGGWTGDTLTADVCLVTPPHHVRVTIDAGRESFVFDDDGTWIRTIIDATRRPTRAGRASHSNVAWIQSQAVRSCRDIPAESLN</sequence>
<evidence type="ECO:0000313" key="2">
    <source>
        <dbReference type="Proteomes" id="UP000007947"/>
    </source>
</evidence>
<protein>
    <submittedName>
        <fullName evidence="1">Uncharacterized protein</fullName>
    </submittedName>
</protein>
<dbReference type="AlphaFoldDB" id="F5XJ86"/>
<dbReference type="HOGENOM" id="CLU_2168072_0_0_11"/>
<gene>
    <name evidence="1" type="ordered locus">MLP_03980</name>
</gene>
<dbReference type="KEGG" id="mph:MLP_03980"/>
<dbReference type="EMBL" id="AP012204">
    <property type="protein sequence ID" value="BAK33412.1"/>
    <property type="molecule type" value="Genomic_DNA"/>
</dbReference>
<evidence type="ECO:0000313" key="1">
    <source>
        <dbReference type="EMBL" id="BAK33412.1"/>
    </source>
</evidence>
<proteinExistence type="predicted"/>